<keyword evidence="3" id="KW-1185">Reference proteome</keyword>
<protein>
    <submittedName>
        <fullName evidence="2">Uncharacterized protein</fullName>
    </submittedName>
</protein>
<dbReference type="AlphaFoldDB" id="A0AAD3P9D1"/>
<evidence type="ECO:0000313" key="3">
    <source>
        <dbReference type="Proteomes" id="UP001279734"/>
    </source>
</evidence>
<sequence>MESKGPSRISSQAEVQRIKGPGSSRHDRGSVIHGIKFGRLVQLGAWLIAEFRSSEGASASDAGHCERLVLKKVYSFSKSCHPISCQPNGDKASETAIREGDFSVADQEAYCLAPDVDPINAP</sequence>
<dbReference type="Proteomes" id="UP001279734">
    <property type="component" value="Unassembled WGS sequence"/>
</dbReference>
<dbReference type="EMBL" id="BSYO01000002">
    <property type="protein sequence ID" value="GMH00354.1"/>
    <property type="molecule type" value="Genomic_DNA"/>
</dbReference>
<reference evidence="2" key="1">
    <citation type="submission" date="2023-05" db="EMBL/GenBank/DDBJ databases">
        <title>Nepenthes gracilis genome sequencing.</title>
        <authorList>
            <person name="Fukushima K."/>
        </authorList>
    </citation>
    <scope>NUCLEOTIDE SEQUENCE</scope>
    <source>
        <strain evidence="2">SING2019-196</strain>
    </source>
</reference>
<comment type="caution">
    <text evidence="2">The sequence shown here is derived from an EMBL/GenBank/DDBJ whole genome shotgun (WGS) entry which is preliminary data.</text>
</comment>
<feature type="region of interest" description="Disordered" evidence="1">
    <location>
        <begin position="1"/>
        <end position="30"/>
    </location>
</feature>
<accession>A0AAD3P9D1</accession>
<organism evidence="2 3">
    <name type="scientific">Nepenthes gracilis</name>
    <name type="common">Slender pitcher plant</name>
    <dbReference type="NCBI Taxonomy" id="150966"/>
    <lineage>
        <taxon>Eukaryota</taxon>
        <taxon>Viridiplantae</taxon>
        <taxon>Streptophyta</taxon>
        <taxon>Embryophyta</taxon>
        <taxon>Tracheophyta</taxon>
        <taxon>Spermatophyta</taxon>
        <taxon>Magnoliopsida</taxon>
        <taxon>eudicotyledons</taxon>
        <taxon>Gunneridae</taxon>
        <taxon>Pentapetalae</taxon>
        <taxon>Caryophyllales</taxon>
        <taxon>Nepenthaceae</taxon>
        <taxon>Nepenthes</taxon>
    </lineage>
</organism>
<proteinExistence type="predicted"/>
<evidence type="ECO:0000256" key="1">
    <source>
        <dbReference type="SAM" id="MobiDB-lite"/>
    </source>
</evidence>
<gene>
    <name evidence="2" type="ORF">Nepgr_002193</name>
</gene>
<evidence type="ECO:0000313" key="2">
    <source>
        <dbReference type="EMBL" id="GMH00354.1"/>
    </source>
</evidence>
<name>A0AAD3P9D1_NEPGR</name>